<evidence type="ECO:0000259" key="1">
    <source>
        <dbReference type="Pfam" id="PF00561"/>
    </source>
</evidence>
<reference evidence="2 3" key="1">
    <citation type="submission" date="2018-07" db="EMBL/GenBank/DDBJ databases">
        <title>Genomic Encyclopedia of Type Strains, Phase IV (KMG-IV): sequencing the most valuable type-strain genomes for metagenomic binning, comparative biology and taxonomic classification.</title>
        <authorList>
            <person name="Goeker M."/>
        </authorList>
    </citation>
    <scope>NUCLEOTIDE SEQUENCE [LARGE SCALE GENOMIC DNA]</scope>
    <source>
        <strain evidence="2 3">DSM 26725</strain>
    </source>
</reference>
<dbReference type="InterPro" id="IPR000073">
    <property type="entry name" value="AB_hydrolase_1"/>
</dbReference>
<evidence type="ECO:0000313" key="2">
    <source>
        <dbReference type="EMBL" id="RED16780.1"/>
    </source>
</evidence>
<dbReference type="Pfam" id="PF00561">
    <property type="entry name" value="Abhydrolase_1"/>
    <property type="match status" value="1"/>
</dbReference>
<keyword evidence="3" id="KW-1185">Reference proteome</keyword>
<gene>
    <name evidence="2" type="ORF">DFR46_1810</name>
</gene>
<dbReference type="SUPFAM" id="SSF53474">
    <property type="entry name" value="alpha/beta-Hydrolases"/>
    <property type="match status" value="1"/>
</dbReference>
<comment type="caution">
    <text evidence="2">The sequence shown here is derived from an EMBL/GenBank/DDBJ whole genome shotgun (WGS) entry which is preliminary data.</text>
</comment>
<proteinExistence type="predicted"/>
<dbReference type="AlphaFoldDB" id="A0A3D9FG35"/>
<protein>
    <submittedName>
        <fullName evidence="2">Pimeloyl-ACP methyl ester carboxylesterase</fullName>
    </submittedName>
</protein>
<dbReference type="PRINTS" id="PR00111">
    <property type="entry name" value="ABHYDROLASE"/>
</dbReference>
<dbReference type="Gene3D" id="3.40.50.1820">
    <property type="entry name" value="alpha/beta hydrolase"/>
    <property type="match status" value="1"/>
</dbReference>
<organism evidence="2 3">
    <name type="scientific">Parasphingopyxis lamellibrachiae</name>
    <dbReference type="NCBI Taxonomy" id="680125"/>
    <lineage>
        <taxon>Bacteria</taxon>
        <taxon>Pseudomonadati</taxon>
        <taxon>Pseudomonadota</taxon>
        <taxon>Alphaproteobacteria</taxon>
        <taxon>Sphingomonadales</taxon>
        <taxon>Sphingomonadaceae</taxon>
        <taxon>Parasphingopyxis</taxon>
    </lineage>
</organism>
<dbReference type="PANTHER" id="PTHR43798">
    <property type="entry name" value="MONOACYLGLYCEROL LIPASE"/>
    <property type="match status" value="1"/>
</dbReference>
<feature type="domain" description="AB hydrolase-1" evidence="1">
    <location>
        <begin position="33"/>
        <end position="232"/>
    </location>
</feature>
<dbReference type="OrthoDB" id="7618865at2"/>
<name>A0A3D9FG35_9SPHN</name>
<dbReference type="EMBL" id="QRDP01000004">
    <property type="protein sequence ID" value="RED16780.1"/>
    <property type="molecule type" value="Genomic_DNA"/>
</dbReference>
<dbReference type="InterPro" id="IPR050266">
    <property type="entry name" value="AB_hydrolase_sf"/>
</dbReference>
<dbReference type="Proteomes" id="UP000256310">
    <property type="component" value="Unassembled WGS sequence"/>
</dbReference>
<accession>A0A3D9FG35</accession>
<dbReference type="RefSeq" id="WP_116236153.1">
    <property type="nucleotide sequence ID" value="NZ_QRDP01000004.1"/>
</dbReference>
<dbReference type="InterPro" id="IPR029058">
    <property type="entry name" value="AB_hydrolase_fold"/>
</dbReference>
<evidence type="ECO:0000313" key="3">
    <source>
        <dbReference type="Proteomes" id="UP000256310"/>
    </source>
</evidence>
<sequence>MTLPIMTALPGERRGYVDGLDGQLHYRSYGEGPPVLLVHQAPWSSLQFRHVLPRIADAGFRAIAVDLPAHGMSDPPKTPGIECYADNLAKLLGAFGSGPAVVLGHRGGGLVAGRLAAEHPELVCGLILDNAPFYTEAERAARIGKFPDNQTIAPDGSHITDRWAWVREKGDPDWSDETVHIAVITYFLHGPWKEHGHGIIPFYDFRADVPRIACPTLVIASRTDPIFPWGGQIAEARPDWAYAEFAGGPGMVFDRPDEWCDPVLSHIGQFTEFDSEIS</sequence>